<accession>A0ABD1K4T9</accession>
<evidence type="ECO:0000256" key="1">
    <source>
        <dbReference type="ARBA" id="ARBA00004123"/>
    </source>
</evidence>
<evidence type="ECO:0000256" key="3">
    <source>
        <dbReference type="ARBA" id="ARBA00023125"/>
    </source>
</evidence>
<evidence type="ECO:0000256" key="4">
    <source>
        <dbReference type="ARBA" id="ARBA00023242"/>
    </source>
</evidence>
<keyword evidence="3" id="KW-0238">DNA-binding</keyword>
<comment type="subcellular location">
    <subcellularLocation>
        <location evidence="1">Nucleus</location>
    </subcellularLocation>
</comment>
<dbReference type="AlphaFoldDB" id="A0ABD1K4T9"/>
<dbReference type="Pfam" id="PF00447">
    <property type="entry name" value="HSF_DNA-bind"/>
    <property type="match status" value="1"/>
</dbReference>
<evidence type="ECO:0000256" key="2">
    <source>
        <dbReference type="ARBA" id="ARBA00006403"/>
    </source>
</evidence>
<evidence type="ECO:0000256" key="5">
    <source>
        <dbReference type="SAM" id="MobiDB-lite"/>
    </source>
</evidence>
<name>A0ABD1K4T9_9TELE</name>
<keyword evidence="4" id="KW-0539">Nucleus</keyword>
<reference evidence="7 8" key="1">
    <citation type="submission" date="2024-09" db="EMBL/GenBank/DDBJ databases">
        <title>A chromosome-level genome assembly of Gray's grenadier anchovy, Coilia grayii.</title>
        <authorList>
            <person name="Fu Z."/>
        </authorList>
    </citation>
    <scope>NUCLEOTIDE SEQUENCE [LARGE SCALE GENOMIC DNA]</scope>
    <source>
        <strain evidence="7">G4</strain>
        <tissue evidence="7">Muscle</tissue>
    </source>
</reference>
<dbReference type="GO" id="GO:0003677">
    <property type="term" value="F:DNA binding"/>
    <property type="evidence" value="ECO:0007669"/>
    <property type="project" value="UniProtKB-KW"/>
</dbReference>
<sequence>MASRKPDPLNFLKKFARILKNSEIKAFQWSDDGRYVIVHWKHFEACKGEHRKALSIFRRVKDRSSLRRLLGCHGFKKMGRRSSSDIIFEHPDFVRQEGDKKRSKPLETDAHNLGIIEDRSPTTSSDVLADMCFSPIKRRNARSLYQYINYNYSEPAAEAHNPPQQNPPPAKFLCASKSVDEDQIPEELDPGNSTANDAETDTECFKQENRCIVHRTTCS</sequence>
<protein>
    <recommendedName>
        <fullName evidence="6">HSF-type DNA-binding domain-containing protein</fullName>
    </recommendedName>
</protein>
<dbReference type="InterPro" id="IPR000232">
    <property type="entry name" value="HSF_DNA-bd"/>
</dbReference>
<dbReference type="GO" id="GO:0005634">
    <property type="term" value="C:nucleus"/>
    <property type="evidence" value="ECO:0007669"/>
    <property type="project" value="UniProtKB-SubCell"/>
</dbReference>
<feature type="domain" description="HSF-type DNA-binding" evidence="6">
    <location>
        <begin position="11"/>
        <end position="98"/>
    </location>
</feature>
<organism evidence="7 8">
    <name type="scientific">Coilia grayii</name>
    <name type="common">Gray's grenadier anchovy</name>
    <dbReference type="NCBI Taxonomy" id="363190"/>
    <lineage>
        <taxon>Eukaryota</taxon>
        <taxon>Metazoa</taxon>
        <taxon>Chordata</taxon>
        <taxon>Craniata</taxon>
        <taxon>Vertebrata</taxon>
        <taxon>Euteleostomi</taxon>
        <taxon>Actinopterygii</taxon>
        <taxon>Neopterygii</taxon>
        <taxon>Teleostei</taxon>
        <taxon>Clupei</taxon>
        <taxon>Clupeiformes</taxon>
        <taxon>Clupeoidei</taxon>
        <taxon>Engraulidae</taxon>
        <taxon>Coilinae</taxon>
        <taxon>Coilia</taxon>
    </lineage>
</organism>
<comment type="caution">
    <text evidence="7">The sequence shown here is derived from an EMBL/GenBank/DDBJ whole genome shotgun (WGS) entry which is preliminary data.</text>
</comment>
<comment type="similarity">
    <text evidence="2">Belongs to the HSF family.</text>
</comment>
<evidence type="ECO:0000259" key="6">
    <source>
        <dbReference type="Pfam" id="PF00447"/>
    </source>
</evidence>
<keyword evidence="8" id="KW-1185">Reference proteome</keyword>
<evidence type="ECO:0000313" key="7">
    <source>
        <dbReference type="EMBL" id="KAL2094114.1"/>
    </source>
</evidence>
<dbReference type="EMBL" id="JBHFQA010000009">
    <property type="protein sequence ID" value="KAL2094114.1"/>
    <property type="molecule type" value="Genomic_DNA"/>
</dbReference>
<dbReference type="InterPro" id="IPR036388">
    <property type="entry name" value="WH-like_DNA-bd_sf"/>
</dbReference>
<dbReference type="InterPro" id="IPR036390">
    <property type="entry name" value="WH_DNA-bd_sf"/>
</dbReference>
<dbReference type="SUPFAM" id="SSF46785">
    <property type="entry name" value="Winged helix' DNA-binding domain"/>
    <property type="match status" value="1"/>
</dbReference>
<dbReference type="Gene3D" id="1.10.10.10">
    <property type="entry name" value="Winged helix-like DNA-binding domain superfamily/Winged helix DNA-binding domain"/>
    <property type="match status" value="1"/>
</dbReference>
<proteinExistence type="inferred from homology"/>
<dbReference type="Proteomes" id="UP001591681">
    <property type="component" value="Unassembled WGS sequence"/>
</dbReference>
<evidence type="ECO:0000313" key="8">
    <source>
        <dbReference type="Proteomes" id="UP001591681"/>
    </source>
</evidence>
<feature type="region of interest" description="Disordered" evidence="5">
    <location>
        <begin position="176"/>
        <end position="201"/>
    </location>
</feature>
<gene>
    <name evidence="7" type="ORF">ACEWY4_011426</name>
</gene>